<dbReference type="InterPro" id="IPR010559">
    <property type="entry name" value="Sig_transdc_His_kin_internal"/>
</dbReference>
<keyword evidence="1" id="KW-0472">Membrane</keyword>
<evidence type="ECO:0000259" key="2">
    <source>
        <dbReference type="Pfam" id="PF06580"/>
    </source>
</evidence>
<keyword evidence="4" id="KW-1185">Reference proteome</keyword>
<dbReference type="Proteomes" id="UP000295807">
    <property type="component" value="Unassembled WGS sequence"/>
</dbReference>
<gene>
    <name evidence="3" type="ORF">EDD80_10377</name>
</gene>
<dbReference type="EMBL" id="SMAD01000003">
    <property type="protein sequence ID" value="TCS88215.1"/>
    <property type="molecule type" value="Genomic_DNA"/>
</dbReference>
<organism evidence="3 4">
    <name type="scientific">Anseongella ginsenosidimutans</name>
    <dbReference type="NCBI Taxonomy" id="496056"/>
    <lineage>
        <taxon>Bacteria</taxon>
        <taxon>Pseudomonadati</taxon>
        <taxon>Bacteroidota</taxon>
        <taxon>Sphingobacteriia</taxon>
        <taxon>Sphingobacteriales</taxon>
        <taxon>Sphingobacteriaceae</taxon>
        <taxon>Anseongella</taxon>
    </lineage>
</organism>
<dbReference type="Pfam" id="PF06580">
    <property type="entry name" value="His_kinase"/>
    <property type="match status" value="1"/>
</dbReference>
<reference evidence="3 4" key="1">
    <citation type="submission" date="2019-03" db="EMBL/GenBank/DDBJ databases">
        <title>Genomic Encyclopedia of Type Strains, Phase IV (KMG-IV): sequencing the most valuable type-strain genomes for metagenomic binning, comparative biology and taxonomic classification.</title>
        <authorList>
            <person name="Goeker M."/>
        </authorList>
    </citation>
    <scope>NUCLEOTIDE SEQUENCE [LARGE SCALE GENOMIC DNA]</scope>
    <source>
        <strain evidence="3 4">DSM 21100</strain>
    </source>
</reference>
<dbReference type="PANTHER" id="PTHR34220">
    <property type="entry name" value="SENSOR HISTIDINE KINASE YPDA"/>
    <property type="match status" value="1"/>
</dbReference>
<feature type="transmembrane region" description="Helical" evidence="1">
    <location>
        <begin position="199"/>
        <end position="220"/>
    </location>
</feature>
<sequence length="496" mass="57696">MKFRKAEFWAATIFLVIAVYLFIDGAQRNMSHTGPNSFIGHMEARFAEKGLAYDHLLNSLYPQIAICLVAYLAFIFLNNYVIPRYYPQKDYNRIGLLTLGAFVLTLTVFSLAFYYQDMLYESNLSYYFVRNAPVVAGLFCAYFLYAFIKKIIEFYLFNPEKQKSLFSRILRDTLLVLAVWFLVLAWIMGTNSMRTLGPVWIGIFPYAYALYQISLYRFIPRYENSREKPAPAIARAVLFAALLFLPFMLILASMGSHPGYLFISWLFSTAAAIGIAYIVYQQNKERILELVFLKKELGRVNSGLQFLRSQINPHFLFNALNTLYGTSLQENAAKTGEGIQKLGDMMRFMLHENHQDTISLAREIEYLEDYIHLQKLRLAQSESIRIETNIHDDLCFGHSIAPMLLIPFVENAFKHGISLRKSSWIKIALKCDNQRLYFDIYNSIHRKNEDDPERQNKGIGLENVRQRLMLIYQGKHELVIRENESEYFVHLTIELK</sequence>
<feature type="transmembrane region" description="Helical" evidence="1">
    <location>
        <begin position="169"/>
        <end position="187"/>
    </location>
</feature>
<feature type="transmembrane region" description="Helical" evidence="1">
    <location>
        <begin position="60"/>
        <end position="82"/>
    </location>
</feature>
<feature type="transmembrane region" description="Helical" evidence="1">
    <location>
        <begin position="94"/>
        <end position="115"/>
    </location>
</feature>
<feature type="transmembrane region" description="Helical" evidence="1">
    <location>
        <begin position="232"/>
        <end position="254"/>
    </location>
</feature>
<dbReference type="SUPFAM" id="SSF55874">
    <property type="entry name" value="ATPase domain of HSP90 chaperone/DNA topoisomerase II/histidine kinase"/>
    <property type="match status" value="1"/>
</dbReference>
<dbReference type="InterPro" id="IPR036890">
    <property type="entry name" value="HATPase_C_sf"/>
</dbReference>
<evidence type="ECO:0000313" key="3">
    <source>
        <dbReference type="EMBL" id="TCS88215.1"/>
    </source>
</evidence>
<dbReference type="RefSeq" id="WP_207910238.1">
    <property type="nucleotide sequence ID" value="NZ_CP042432.1"/>
</dbReference>
<accession>A0A4R3KU87</accession>
<keyword evidence="3" id="KW-0808">Transferase</keyword>
<dbReference type="InterPro" id="IPR050640">
    <property type="entry name" value="Bact_2-comp_sensor_kinase"/>
</dbReference>
<protein>
    <submittedName>
        <fullName evidence="3">Histidine kinase</fullName>
    </submittedName>
</protein>
<feature type="transmembrane region" description="Helical" evidence="1">
    <location>
        <begin position="7"/>
        <end position="23"/>
    </location>
</feature>
<keyword evidence="3" id="KW-0418">Kinase</keyword>
<feature type="domain" description="Signal transduction histidine kinase internal region" evidence="2">
    <location>
        <begin position="304"/>
        <end position="379"/>
    </location>
</feature>
<evidence type="ECO:0000313" key="4">
    <source>
        <dbReference type="Proteomes" id="UP000295807"/>
    </source>
</evidence>
<dbReference type="AlphaFoldDB" id="A0A4R3KU87"/>
<dbReference type="Gene3D" id="3.30.565.10">
    <property type="entry name" value="Histidine kinase-like ATPase, C-terminal domain"/>
    <property type="match status" value="1"/>
</dbReference>
<comment type="caution">
    <text evidence="3">The sequence shown here is derived from an EMBL/GenBank/DDBJ whole genome shotgun (WGS) entry which is preliminary data.</text>
</comment>
<dbReference type="PANTHER" id="PTHR34220:SF7">
    <property type="entry name" value="SENSOR HISTIDINE KINASE YPDA"/>
    <property type="match status" value="1"/>
</dbReference>
<feature type="transmembrane region" description="Helical" evidence="1">
    <location>
        <begin position="127"/>
        <end position="148"/>
    </location>
</feature>
<evidence type="ECO:0000256" key="1">
    <source>
        <dbReference type="SAM" id="Phobius"/>
    </source>
</evidence>
<keyword evidence="1" id="KW-1133">Transmembrane helix</keyword>
<dbReference type="GO" id="GO:0000155">
    <property type="term" value="F:phosphorelay sensor kinase activity"/>
    <property type="evidence" value="ECO:0007669"/>
    <property type="project" value="InterPro"/>
</dbReference>
<keyword evidence="1" id="KW-0812">Transmembrane</keyword>
<name>A0A4R3KU87_9SPHI</name>
<dbReference type="GO" id="GO:0016020">
    <property type="term" value="C:membrane"/>
    <property type="evidence" value="ECO:0007669"/>
    <property type="project" value="InterPro"/>
</dbReference>
<proteinExistence type="predicted"/>
<feature type="transmembrane region" description="Helical" evidence="1">
    <location>
        <begin position="260"/>
        <end position="280"/>
    </location>
</feature>